<keyword evidence="1" id="KW-0175">Coiled coil</keyword>
<reference evidence="2" key="1">
    <citation type="submission" date="2024-03" db="EMBL/GenBank/DDBJ databases">
        <title>Diverse circular DNA viruses in blood, oral, and fecal samples of captive lemurs.</title>
        <authorList>
            <person name="Paietta E.N."/>
            <person name="Kraberger S."/>
            <person name="Lund M.C."/>
            <person name="Custer J.M."/>
            <person name="Vargas K.M."/>
            <person name="Ehmke E.E."/>
            <person name="Yoder A.D."/>
            <person name="Varsani A."/>
        </authorList>
    </citation>
    <scope>NUCLEOTIDE SEQUENCE</scope>
    <source>
        <strain evidence="2">Duke_17_45</strain>
    </source>
</reference>
<accession>A0AAU8AVA0</accession>
<organism evidence="2">
    <name type="scientific">Dulem virus 31</name>
    <dbReference type="NCBI Taxonomy" id="3145749"/>
    <lineage>
        <taxon>Viruses</taxon>
        <taxon>Monodnaviria</taxon>
        <taxon>Sangervirae</taxon>
        <taxon>Phixviricota</taxon>
        <taxon>Malgrandaviricetes</taxon>
        <taxon>Petitvirales</taxon>
        <taxon>Microviridae</taxon>
        <taxon>Microvirus</taxon>
    </lineage>
</organism>
<evidence type="ECO:0000256" key="1">
    <source>
        <dbReference type="SAM" id="Coils"/>
    </source>
</evidence>
<feature type="coiled-coil region" evidence="1">
    <location>
        <begin position="44"/>
        <end position="106"/>
    </location>
</feature>
<protein>
    <submittedName>
        <fullName evidence="2">Uncharacterized protein</fullName>
    </submittedName>
</protein>
<evidence type="ECO:0000313" key="2">
    <source>
        <dbReference type="EMBL" id="XCD03116.1"/>
    </source>
</evidence>
<dbReference type="EMBL" id="PP511318">
    <property type="protein sequence ID" value="XCD03116.1"/>
    <property type="molecule type" value="Genomic_DNA"/>
</dbReference>
<name>A0AAU8AVA0_9VIRU</name>
<proteinExistence type="predicted"/>
<sequence length="139" mass="16457">MTEKINNISQIIRSTEEYSDVCDMCRDEILLYPTISGRTNYTQKEVEEITLKRIIDKLQAKEQECERLKQWKEDAENLFKTQTDNADKIINRYKQALDEIEKTINEDDFNLCPIDDSCDCHRGLEKYILDIINQVKESE</sequence>